<proteinExistence type="predicted"/>
<gene>
    <name evidence="1" type="ORF">SCMC78_44080</name>
</gene>
<name>A0AB33KJ06_9ACTN</name>
<evidence type="ECO:0000313" key="1">
    <source>
        <dbReference type="EMBL" id="BFP54601.1"/>
    </source>
</evidence>
<protein>
    <submittedName>
        <fullName evidence="1">Uncharacterized protein</fullName>
    </submittedName>
</protein>
<reference evidence="1" key="1">
    <citation type="submission" date="2024-07" db="EMBL/GenBank/DDBJ databases">
        <title>Complete genome sequences of cellulolytic bacteria, Kitasatospora sp. CMC57 and Streptomyces sp. CMC78, isolated from Japanese agricultural soil.</title>
        <authorList>
            <person name="Hashimoto T."/>
            <person name="Ito M."/>
            <person name="Iwamoto M."/>
            <person name="Fukahori D."/>
            <person name="Shoda T."/>
            <person name="Sakoda M."/>
            <person name="Morohoshi T."/>
            <person name="Mitsuboshi M."/>
            <person name="Nishizawa T."/>
        </authorList>
    </citation>
    <scope>NUCLEOTIDE SEQUENCE</scope>
    <source>
        <strain evidence="1">CMC78</strain>
    </source>
</reference>
<dbReference type="AlphaFoldDB" id="A0AB33KJ06"/>
<sequence>MSTRPFHGDVPPFGGAPPEYALFLDPGPHARAPESTLELPPGLTLVEAGQVIEDLLLNEASVDVFTVRVAGQVLGTTSRAFLEPLLLSGGQRGNDGDRATQPGESTWYRTICFGCRQCGRQVFRMSYDARHPPQCEAPCEGVMVPRR</sequence>
<organism evidence="1">
    <name type="scientific">Streptomyces sp. CMC78</name>
    <dbReference type="NCBI Taxonomy" id="3231512"/>
    <lineage>
        <taxon>Bacteria</taxon>
        <taxon>Bacillati</taxon>
        <taxon>Actinomycetota</taxon>
        <taxon>Actinomycetes</taxon>
        <taxon>Kitasatosporales</taxon>
        <taxon>Streptomycetaceae</taxon>
        <taxon>Streptomyces</taxon>
    </lineage>
</organism>
<accession>A0AB33KJ06</accession>
<dbReference type="EMBL" id="AP035884">
    <property type="protein sequence ID" value="BFP54601.1"/>
    <property type="molecule type" value="Genomic_DNA"/>
</dbReference>
<dbReference type="KEGG" id="stcm:SCMC78_44080"/>